<keyword evidence="2" id="KW-1185">Reference proteome</keyword>
<reference evidence="1" key="1">
    <citation type="submission" date="2023-03" db="EMBL/GenBank/DDBJ databases">
        <title>Massive genome expansion in bonnet fungi (Mycena s.s.) driven by repeated elements and novel gene families across ecological guilds.</title>
        <authorList>
            <consortium name="Lawrence Berkeley National Laboratory"/>
            <person name="Harder C.B."/>
            <person name="Miyauchi S."/>
            <person name="Viragh M."/>
            <person name="Kuo A."/>
            <person name="Thoen E."/>
            <person name="Andreopoulos B."/>
            <person name="Lu D."/>
            <person name="Skrede I."/>
            <person name="Drula E."/>
            <person name="Henrissat B."/>
            <person name="Morin E."/>
            <person name="Kohler A."/>
            <person name="Barry K."/>
            <person name="LaButti K."/>
            <person name="Morin E."/>
            <person name="Salamov A."/>
            <person name="Lipzen A."/>
            <person name="Mereny Z."/>
            <person name="Hegedus B."/>
            <person name="Baldrian P."/>
            <person name="Stursova M."/>
            <person name="Weitz H."/>
            <person name="Taylor A."/>
            <person name="Grigoriev I.V."/>
            <person name="Nagy L.G."/>
            <person name="Martin F."/>
            <person name="Kauserud H."/>
        </authorList>
    </citation>
    <scope>NUCLEOTIDE SEQUENCE</scope>
    <source>
        <strain evidence="1">CBHHK002</strain>
    </source>
</reference>
<sequence length="117" mass="13451">GMGEKNRLVSWIWLSAGSSGGVVEQEIHACVRAEWCKAYARVKRWREEVLLLQEEMVRCLRTLEWQAGTWDRRAAAAHYSGKIAYEPVHLQGAMAFAAKQAAVRQKLAARFRQLWQH</sequence>
<organism evidence="1 2">
    <name type="scientific">Mycena albidolilacea</name>
    <dbReference type="NCBI Taxonomy" id="1033008"/>
    <lineage>
        <taxon>Eukaryota</taxon>
        <taxon>Fungi</taxon>
        <taxon>Dikarya</taxon>
        <taxon>Basidiomycota</taxon>
        <taxon>Agaricomycotina</taxon>
        <taxon>Agaricomycetes</taxon>
        <taxon>Agaricomycetidae</taxon>
        <taxon>Agaricales</taxon>
        <taxon>Marasmiineae</taxon>
        <taxon>Mycenaceae</taxon>
        <taxon>Mycena</taxon>
    </lineage>
</organism>
<proteinExistence type="predicted"/>
<gene>
    <name evidence="1" type="ORF">DFH08DRAFT_625815</name>
</gene>
<feature type="non-terminal residue" evidence="1">
    <location>
        <position position="1"/>
    </location>
</feature>
<dbReference type="EMBL" id="JARIHO010000032">
    <property type="protein sequence ID" value="KAJ7334619.1"/>
    <property type="molecule type" value="Genomic_DNA"/>
</dbReference>
<dbReference type="AlphaFoldDB" id="A0AAD6ZR15"/>
<comment type="caution">
    <text evidence="1">The sequence shown here is derived from an EMBL/GenBank/DDBJ whole genome shotgun (WGS) entry which is preliminary data.</text>
</comment>
<accession>A0AAD6ZR15</accession>
<protein>
    <submittedName>
        <fullName evidence="1">Uncharacterized protein</fullName>
    </submittedName>
</protein>
<evidence type="ECO:0000313" key="2">
    <source>
        <dbReference type="Proteomes" id="UP001218218"/>
    </source>
</evidence>
<name>A0AAD6ZR15_9AGAR</name>
<feature type="non-terminal residue" evidence="1">
    <location>
        <position position="117"/>
    </location>
</feature>
<dbReference type="Proteomes" id="UP001218218">
    <property type="component" value="Unassembled WGS sequence"/>
</dbReference>
<evidence type="ECO:0000313" key="1">
    <source>
        <dbReference type="EMBL" id="KAJ7334619.1"/>
    </source>
</evidence>